<feature type="compositionally biased region" description="Polar residues" evidence="1">
    <location>
        <begin position="241"/>
        <end position="257"/>
    </location>
</feature>
<evidence type="ECO:0000259" key="2">
    <source>
        <dbReference type="Pfam" id="PF13919"/>
    </source>
</evidence>
<evidence type="ECO:0000313" key="4">
    <source>
        <dbReference type="Proteomes" id="UP000274504"/>
    </source>
</evidence>
<dbReference type="AlphaFoldDB" id="A0A0R3S819"/>
<feature type="region of interest" description="Disordered" evidence="1">
    <location>
        <begin position="708"/>
        <end position="768"/>
    </location>
</feature>
<feature type="compositionally biased region" description="Basic and acidic residues" evidence="1">
    <location>
        <begin position="287"/>
        <end position="299"/>
    </location>
</feature>
<feature type="compositionally biased region" description="Low complexity" evidence="1">
    <location>
        <begin position="214"/>
        <end position="240"/>
    </location>
</feature>
<accession>A0A0R3S819</accession>
<name>A0A0R3S819_HYMDI</name>
<protein>
    <submittedName>
        <fullName evidence="5">ASXH domain-containing protein</fullName>
    </submittedName>
</protein>
<feature type="region of interest" description="Disordered" evidence="1">
    <location>
        <begin position="188"/>
        <end position="257"/>
    </location>
</feature>
<evidence type="ECO:0000313" key="3">
    <source>
        <dbReference type="EMBL" id="VDL14363.1"/>
    </source>
</evidence>
<dbReference type="WBParaSite" id="HDID_0000024601-mRNA-1">
    <property type="protein sequence ID" value="HDID_0000024601-mRNA-1"/>
    <property type="gene ID" value="HDID_0000024601"/>
</dbReference>
<feature type="compositionally biased region" description="Low complexity" evidence="1">
    <location>
        <begin position="478"/>
        <end position="507"/>
    </location>
</feature>
<dbReference type="OrthoDB" id="9348951at2759"/>
<feature type="compositionally biased region" description="Polar residues" evidence="1">
    <location>
        <begin position="188"/>
        <end position="201"/>
    </location>
</feature>
<feature type="compositionally biased region" description="Low complexity" evidence="1">
    <location>
        <begin position="578"/>
        <end position="596"/>
    </location>
</feature>
<feature type="compositionally biased region" description="Polar residues" evidence="1">
    <location>
        <begin position="610"/>
        <end position="619"/>
    </location>
</feature>
<feature type="compositionally biased region" description="Low complexity" evidence="1">
    <location>
        <begin position="719"/>
        <end position="744"/>
    </location>
</feature>
<feature type="region of interest" description="Disordered" evidence="1">
    <location>
        <begin position="577"/>
        <end position="643"/>
    </location>
</feature>
<evidence type="ECO:0000256" key="1">
    <source>
        <dbReference type="SAM" id="MobiDB-lite"/>
    </source>
</evidence>
<feature type="region of interest" description="Disordered" evidence="1">
    <location>
        <begin position="375"/>
        <end position="394"/>
    </location>
</feature>
<sequence>MHAISKLIIPAKSAQDSPYVPKIRIYLRPSSSLDNNSDMGTSLGTDSLMTDLAQQNHSEENQVDQAINTQQSNISLSIEHGQGNVKSSQEQIRTGRKRKHIGSLDNFDLELPNSALTKVNLSEIVNMKTFESLPIESRKKLLKLLPIHDQQPPADVSIPSGEPELWIHPTALRNEFFSKALQDYSTRQMNGDFSPRLNSRQGLRKSVGNRQRYSNPISSPPLLAASSSQSTSTFQSPSTTKEIPSNHPSLSTKQSTDAVVKTNGSVNHSNGGRFRNPHSALQTALTKREPMEITEEKESQQTIATGKPIIGSKVDSENGSSQSVPASSSANSTSSDNSSIPPSTAIPPSVTSMTNSCKTAEEGGERQQAVVLRQTATEPAKTQSTKRRLNMPKLESTLLLQNPIHLPQDYRRKSVGTPVSTGRILQQISFSSDSLPSSSASSSRQPLVVDSSSSLSQAQHRTKILADVKKNFIKRKLQQQQQKQSQTSQPSESSVPNQPNPINIRPPGESQIMSSSNNVTPRVISPVLIQPSGNSVSAPATPQHGVNGGSGSNGAIGAIPVPSIFSNYIEAKIVVTPSRSGSSASSNDGNNTTNTTIPDVAPEQHAASAERTSSQDGARQQSITTQNSQIPQQQQSSQSQQLVSPTATGGLLAPATTTRAYFVDGNNLTETLALLQSINPRATVTQQQFLLIPGLNKSHAFLCRTPIPIQPRQTPAPNSTQAATVTAQQPQPSQSVVASQQQQVLRRTSGSNLPSQQQQQPVTNNRPPLILPVSREVTTQQQQQPVPGMYREILPAGVNNGASGANIQRFPTAAQIQPQHLTQVQHQCPKISGKGLEELTDVLQTFPASPIQVSFVSKSAGLILEYLFFYKFVASFMGRNGTVYEASEPEPWAIGKLCSDNIVLHISEFHHDPEADLTFNNWFGKFKDVFGKDPANIPKETLLSPAPPTAFVGAVTPSTLAHQSAHGLITVNMRPTHISATNITANSTTTTANNTDIVVETPSSNLAAQSQAPPASFFQPPPPPTK</sequence>
<feature type="compositionally biased region" description="Low complexity" evidence="1">
    <location>
        <begin position="620"/>
        <end position="643"/>
    </location>
</feature>
<feature type="region of interest" description="Disordered" evidence="1">
    <location>
        <begin position="475"/>
        <end position="516"/>
    </location>
</feature>
<feature type="compositionally biased region" description="Low complexity" evidence="1">
    <location>
        <begin position="1007"/>
        <end position="1018"/>
    </location>
</feature>
<feature type="region of interest" description="Disordered" evidence="1">
    <location>
        <begin position="530"/>
        <end position="551"/>
    </location>
</feature>
<reference evidence="5" key="1">
    <citation type="submission" date="2017-02" db="UniProtKB">
        <authorList>
            <consortium name="WormBaseParasite"/>
        </authorList>
    </citation>
    <scope>IDENTIFICATION</scope>
</reference>
<dbReference type="STRING" id="6216.A0A0R3S819"/>
<dbReference type="Pfam" id="PF13919">
    <property type="entry name" value="ASXH"/>
    <property type="match status" value="1"/>
</dbReference>
<feature type="region of interest" description="Disordered" evidence="1">
    <location>
        <begin position="287"/>
        <end position="368"/>
    </location>
</feature>
<proteinExistence type="predicted"/>
<feature type="compositionally biased region" description="Polar residues" evidence="1">
    <location>
        <begin position="531"/>
        <end position="540"/>
    </location>
</feature>
<gene>
    <name evidence="3" type="ORF">HDID_LOCUS247</name>
</gene>
<reference evidence="3 4" key="2">
    <citation type="submission" date="2018-11" db="EMBL/GenBank/DDBJ databases">
        <authorList>
            <consortium name="Pathogen Informatics"/>
        </authorList>
    </citation>
    <scope>NUCLEOTIDE SEQUENCE [LARGE SCALE GENOMIC DNA]</scope>
</reference>
<feature type="region of interest" description="Disordered" evidence="1">
    <location>
        <begin position="1004"/>
        <end position="1026"/>
    </location>
</feature>
<dbReference type="EMBL" id="UYSG01000029">
    <property type="protein sequence ID" value="VDL14363.1"/>
    <property type="molecule type" value="Genomic_DNA"/>
</dbReference>
<organism evidence="5">
    <name type="scientific">Hymenolepis diminuta</name>
    <name type="common">Rat tapeworm</name>
    <dbReference type="NCBI Taxonomy" id="6216"/>
    <lineage>
        <taxon>Eukaryota</taxon>
        <taxon>Metazoa</taxon>
        <taxon>Spiralia</taxon>
        <taxon>Lophotrochozoa</taxon>
        <taxon>Platyhelminthes</taxon>
        <taxon>Cestoda</taxon>
        <taxon>Eucestoda</taxon>
        <taxon>Cyclophyllidea</taxon>
        <taxon>Hymenolepididae</taxon>
        <taxon>Hymenolepis</taxon>
    </lineage>
</organism>
<evidence type="ECO:0000313" key="5">
    <source>
        <dbReference type="WBParaSite" id="HDID_0000024601-mRNA-1"/>
    </source>
</evidence>
<feature type="domain" description="ASX DEUBAD" evidence="2">
    <location>
        <begin position="105"/>
        <end position="198"/>
    </location>
</feature>
<dbReference type="InterPro" id="IPR028020">
    <property type="entry name" value="ASX_DEUBAD_dom"/>
</dbReference>
<feature type="compositionally biased region" description="Low complexity" evidence="1">
    <location>
        <begin position="318"/>
        <end position="352"/>
    </location>
</feature>
<dbReference type="Proteomes" id="UP000274504">
    <property type="component" value="Unassembled WGS sequence"/>
</dbReference>
<feature type="compositionally biased region" description="Polar residues" evidence="1">
    <location>
        <begin position="745"/>
        <end position="766"/>
    </location>
</feature>